<proteinExistence type="predicted"/>
<dbReference type="RefSeq" id="WP_216941863.1">
    <property type="nucleotide sequence ID" value="NZ_CP077062.1"/>
</dbReference>
<name>A0A975T252_9ACTN</name>
<dbReference type="Proteomes" id="UP000683575">
    <property type="component" value="Chromosome"/>
</dbReference>
<organism evidence="1 2">
    <name type="scientific">Nocardioides panacis</name>
    <dbReference type="NCBI Taxonomy" id="2849501"/>
    <lineage>
        <taxon>Bacteria</taxon>
        <taxon>Bacillati</taxon>
        <taxon>Actinomycetota</taxon>
        <taxon>Actinomycetes</taxon>
        <taxon>Propionibacteriales</taxon>
        <taxon>Nocardioidaceae</taxon>
        <taxon>Nocardioides</taxon>
    </lineage>
</organism>
<accession>A0A975T252</accession>
<dbReference type="EMBL" id="CP077062">
    <property type="protein sequence ID" value="QWZ10017.1"/>
    <property type="molecule type" value="Genomic_DNA"/>
</dbReference>
<evidence type="ECO:0000313" key="2">
    <source>
        <dbReference type="Proteomes" id="UP000683575"/>
    </source>
</evidence>
<gene>
    <name evidence="1" type="ORF">KRR39_09945</name>
</gene>
<protein>
    <submittedName>
        <fullName evidence="1">Aminoglycoside phosphotransferase family protein</fullName>
    </submittedName>
</protein>
<reference evidence="1" key="1">
    <citation type="submission" date="2021-06" db="EMBL/GenBank/DDBJ databases">
        <title>Complete genome sequence of Nocardioides sp. G188.</title>
        <authorList>
            <person name="Im W.-T."/>
        </authorList>
    </citation>
    <scope>NUCLEOTIDE SEQUENCE</scope>
    <source>
        <strain evidence="1">G188</strain>
    </source>
</reference>
<keyword evidence="2" id="KW-1185">Reference proteome</keyword>
<dbReference type="KEGG" id="nps:KRR39_09945"/>
<evidence type="ECO:0000313" key="1">
    <source>
        <dbReference type="EMBL" id="QWZ10017.1"/>
    </source>
</evidence>
<sequence>MVEPIGVSAANGAASGVRLLGESDWAWRRRGPTPRAVRAFGLRERGLSRLPGGAGYVWTDGRVVVKPVGCVAEHDWVCGVYAAWDSDCVRVPEPVLPSGDHGSWSVDGWGAHVFLPGRDVELLGELAEVKEASDAFHQSVKDLSRPDFMNDRDDPWAYGDRLAWEGAVPVADGDTLDLIRCLTDHLAPVDDRDQVVHGDVLPNVLVADGLPPAVIDWPPYFRPAGTANAVAVTDALTFRGGSPSLLDEWETGDDWNQLLVRALLYRLGPTGLFAARNRLMGSLVTHVERVRPVVAAVLSR</sequence>
<dbReference type="AlphaFoldDB" id="A0A975T252"/>